<dbReference type="EMBL" id="BK015394">
    <property type="protein sequence ID" value="DAE04748.1"/>
    <property type="molecule type" value="Genomic_DNA"/>
</dbReference>
<protein>
    <submittedName>
        <fullName evidence="1">SIR2 family protein</fullName>
    </submittedName>
</protein>
<reference evidence="1" key="1">
    <citation type="journal article" date="2021" name="Proc. Natl. Acad. Sci. U.S.A.">
        <title>A Catalog of Tens of Thousands of Viruses from Human Metagenomes Reveals Hidden Associations with Chronic Diseases.</title>
        <authorList>
            <person name="Tisza M.J."/>
            <person name="Buck C.B."/>
        </authorList>
    </citation>
    <scope>NUCLEOTIDE SEQUENCE</scope>
    <source>
        <strain evidence="1">Ctorp6</strain>
    </source>
</reference>
<name>A0A8S5PEU9_9CAUD</name>
<sequence length="479" mass="55851">MQKKINSTRFPYRIYERKASKEISKRNLEEFEKMPMIASLIKEEYEDKFFDDNDFEKDIKEKFEHEIKKGKSPFKLSLSHYFEMAVPKTASYDLERDNFMKLVNKVSNIVTTNYDGFLESQFENYNVCVGQNDILNKRLNRIGNIFKIHGSFSDSDSLVITKADYDLFGSKQKFLTAKLLTFFMEYPTIFMGYGAGDNNIISIFKDIKDCLNPEGEVQLSKKLLFIEFTDNENLQDIVNIEIAGLRMTKIILKDYNLLYGAFNKIVEALDIEYLKAIEEKIVQLIQTTDKKVARVYADSLENHDFSVNEMAILVGHSSSVFRYGYESIRLINICDDILFHTKNYDPKGIIENCILNQKVYFNSSKLPIHKYLSNYSGIEKNNPFFNNKIITEISQLYSKTEKNSKLYKNPYTDLNAIIKDENKDLSKKICNIYMSLGSLDITDVRAYIMSIWHQKNEIQKYVRTQLTKIVCAIDLTENT</sequence>
<evidence type="ECO:0000313" key="1">
    <source>
        <dbReference type="EMBL" id="DAE04748.1"/>
    </source>
</evidence>
<dbReference type="Pfam" id="PF13289">
    <property type="entry name" value="SIR2_2"/>
    <property type="match status" value="1"/>
</dbReference>
<proteinExistence type="predicted"/>
<accession>A0A8S5PEU9</accession>
<organism evidence="1">
    <name type="scientific">Siphoviridae sp. ctorp6</name>
    <dbReference type="NCBI Taxonomy" id="2825673"/>
    <lineage>
        <taxon>Viruses</taxon>
        <taxon>Duplodnaviria</taxon>
        <taxon>Heunggongvirae</taxon>
        <taxon>Uroviricota</taxon>
        <taxon>Caudoviricetes</taxon>
    </lineage>
</organism>